<dbReference type="Proteomes" id="UP000179807">
    <property type="component" value="Unassembled WGS sequence"/>
</dbReference>
<dbReference type="RefSeq" id="XP_068363684.1">
    <property type="nucleotide sequence ID" value="XM_068501223.1"/>
</dbReference>
<evidence type="ECO:0000313" key="12">
    <source>
        <dbReference type="Proteomes" id="UP000179807"/>
    </source>
</evidence>
<keyword evidence="4 7" id="KW-0833">Ubl conjugation pathway</keyword>
<feature type="compositionally biased region" description="Acidic residues" evidence="8">
    <location>
        <begin position="251"/>
        <end position="264"/>
    </location>
</feature>
<comment type="catalytic activity">
    <reaction evidence="1 7">
        <text>Thiol-dependent hydrolysis of ester, thioester, amide, peptide and isopeptide bonds formed by the C-terminal Gly of ubiquitin (a 76-residue protein attached to proteins as an intracellular targeting signal).</text>
        <dbReference type="EC" id="3.4.19.12"/>
    </reaction>
</comment>
<dbReference type="CDD" id="cd02674">
    <property type="entry name" value="Peptidase_C19R"/>
    <property type="match status" value="1"/>
</dbReference>
<dbReference type="Gene3D" id="3.90.70.10">
    <property type="entry name" value="Cysteine proteinases"/>
    <property type="match status" value="1"/>
</dbReference>
<dbReference type="InterPro" id="IPR006615">
    <property type="entry name" value="Pept_C19_DUSP"/>
</dbReference>
<dbReference type="VEuPathDB" id="TrichDB:TRFO_20141"/>
<evidence type="ECO:0000256" key="4">
    <source>
        <dbReference type="ARBA" id="ARBA00022786"/>
    </source>
</evidence>
<keyword evidence="5 7" id="KW-0378">Hydrolase</keyword>
<proteinExistence type="inferred from homology"/>
<name>A0A1J4KL83_9EUKA</name>
<dbReference type="PROSITE" id="PS50235">
    <property type="entry name" value="USP_3"/>
    <property type="match status" value="1"/>
</dbReference>
<evidence type="ECO:0000256" key="3">
    <source>
        <dbReference type="ARBA" id="ARBA00022670"/>
    </source>
</evidence>
<dbReference type="OrthoDB" id="265776at2759"/>
<dbReference type="GO" id="GO:0016579">
    <property type="term" value="P:protein deubiquitination"/>
    <property type="evidence" value="ECO:0007669"/>
    <property type="project" value="InterPro"/>
</dbReference>
<dbReference type="PANTHER" id="PTHR21646:SF24">
    <property type="entry name" value="UBIQUITIN CARBOXYL-TERMINAL HYDROLASE"/>
    <property type="match status" value="1"/>
</dbReference>
<dbReference type="GO" id="GO:0006508">
    <property type="term" value="P:proteolysis"/>
    <property type="evidence" value="ECO:0007669"/>
    <property type="project" value="UniProtKB-KW"/>
</dbReference>
<feature type="region of interest" description="Disordered" evidence="8">
    <location>
        <begin position="241"/>
        <end position="269"/>
    </location>
</feature>
<dbReference type="SUPFAM" id="SSF54001">
    <property type="entry name" value="Cysteine proteinases"/>
    <property type="match status" value="1"/>
</dbReference>
<evidence type="ECO:0000313" key="11">
    <source>
        <dbReference type="EMBL" id="OHT10548.1"/>
    </source>
</evidence>
<evidence type="ECO:0000256" key="2">
    <source>
        <dbReference type="ARBA" id="ARBA00009085"/>
    </source>
</evidence>
<dbReference type="GO" id="GO:0004843">
    <property type="term" value="F:cysteine-type deubiquitinase activity"/>
    <property type="evidence" value="ECO:0007669"/>
    <property type="project" value="UniProtKB-UniRule"/>
</dbReference>
<keyword evidence="6 7" id="KW-0788">Thiol protease</keyword>
<dbReference type="PROSITE" id="PS00972">
    <property type="entry name" value="USP_1"/>
    <property type="match status" value="1"/>
</dbReference>
<keyword evidence="12" id="KW-1185">Reference proteome</keyword>
<dbReference type="Gene3D" id="3.30.2230.10">
    <property type="entry name" value="DUSP-like"/>
    <property type="match status" value="1"/>
</dbReference>
<evidence type="ECO:0000256" key="5">
    <source>
        <dbReference type="ARBA" id="ARBA00022801"/>
    </source>
</evidence>
<reference evidence="11" key="1">
    <citation type="submission" date="2016-10" db="EMBL/GenBank/DDBJ databases">
        <authorList>
            <person name="Benchimol M."/>
            <person name="Almeida L.G."/>
            <person name="Vasconcelos A.T."/>
            <person name="Perreira-Neves A."/>
            <person name="Rosa I.A."/>
            <person name="Tasca T."/>
            <person name="Bogo M.R."/>
            <person name="de Souza W."/>
        </authorList>
    </citation>
    <scope>NUCLEOTIDE SEQUENCE [LARGE SCALE GENOMIC DNA]</scope>
    <source>
        <strain evidence="11">K</strain>
    </source>
</reference>
<dbReference type="InterPro" id="IPR028889">
    <property type="entry name" value="USP"/>
</dbReference>
<evidence type="ECO:0000256" key="8">
    <source>
        <dbReference type="SAM" id="MobiDB-lite"/>
    </source>
</evidence>
<dbReference type="InterPro" id="IPR001394">
    <property type="entry name" value="Peptidase_C19_UCH"/>
</dbReference>
<organism evidence="11 12">
    <name type="scientific">Tritrichomonas foetus</name>
    <dbReference type="NCBI Taxonomy" id="1144522"/>
    <lineage>
        <taxon>Eukaryota</taxon>
        <taxon>Metamonada</taxon>
        <taxon>Parabasalia</taxon>
        <taxon>Tritrichomonadida</taxon>
        <taxon>Tritrichomonadidae</taxon>
        <taxon>Tritrichomonas</taxon>
    </lineage>
</organism>
<evidence type="ECO:0000256" key="6">
    <source>
        <dbReference type="ARBA" id="ARBA00022807"/>
    </source>
</evidence>
<feature type="domain" description="USP" evidence="9">
    <location>
        <begin position="327"/>
        <end position="655"/>
    </location>
</feature>
<dbReference type="AlphaFoldDB" id="A0A1J4KL83"/>
<dbReference type="PROSITE" id="PS51283">
    <property type="entry name" value="DUSP"/>
    <property type="match status" value="1"/>
</dbReference>
<dbReference type="GeneID" id="94835927"/>
<dbReference type="EMBL" id="MLAK01000608">
    <property type="protein sequence ID" value="OHT10548.1"/>
    <property type="molecule type" value="Genomic_DNA"/>
</dbReference>
<evidence type="ECO:0000256" key="7">
    <source>
        <dbReference type="RuleBase" id="RU366025"/>
    </source>
</evidence>
<evidence type="ECO:0000259" key="10">
    <source>
        <dbReference type="PROSITE" id="PS51283"/>
    </source>
</evidence>
<feature type="domain" description="DUSP" evidence="10">
    <location>
        <begin position="11"/>
        <end position="111"/>
    </location>
</feature>
<evidence type="ECO:0000259" key="9">
    <source>
        <dbReference type="PROSITE" id="PS50235"/>
    </source>
</evidence>
<dbReference type="InterPro" id="IPR038765">
    <property type="entry name" value="Papain-like_cys_pep_sf"/>
</dbReference>
<dbReference type="InterPro" id="IPR050185">
    <property type="entry name" value="Ub_carboxyl-term_hydrolase"/>
</dbReference>
<evidence type="ECO:0000256" key="1">
    <source>
        <dbReference type="ARBA" id="ARBA00000707"/>
    </source>
</evidence>
<dbReference type="Pfam" id="PF00443">
    <property type="entry name" value="UCH"/>
    <property type="match status" value="1"/>
</dbReference>
<dbReference type="Pfam" id="PF06337">
    <property type="entry name" value="DUSP"/>
    <property type="match status" value="1"/>
</dbReference>
<dbReference type="InterPro" id="IPR018200">
    <property type="entry name" value="USP_CS"/>
</dbReference>
<dbReference type="InterPro" id="IPR035927">
    <property type="entry name" value="DUSP-like_sf"/>
</dbReference>
<sequence>MNSPKIGFIHVDLNQKAMLVNELQRIERPTATNRATRVALIEKKWIKALIDYLKSPKMPPPGKIRTIGLFKDNKFNPECKFHHDFEVVDMEIWEKLTSVFGKSPQIVRYFILHPKTKESVVIIKPINMKIIVKFKDGTERSIRKYVAEDWEFGDIKAQLCLAIPLPNDDYSFYLPNSPNPIPNSKNVGQLYSKYQGDIILQKNIITPSKQPIVNSILNKYANYGISRNGLPRPTEFNNKYSINLSSSSSDSESDPDQDSSDEYEVSVSTPPAFHRPISKITAQNPSFKNNQKILKPISKISESPSRNSVSQLSPIKLSTSSLCPKPYGLRNLGNTCFFNAAVQCLVRCQPLTDFMLSSKCESQINRNNPLGAKGRIATAYKELLEEMVNPNRLAIINPSRLHSIIAQKYPIFEDFGQNDSQELIGALLDGLHEDLNQSAAARGHEPAITVSKDADSWDVHCSKNSSPVNSLFYGTLFSTIECPMCHHETSVRDPFVFLSLPIPSSYVYTHVSLSDCISNFTTAKTLDSHNLWKCDKCRREVPARNKLGICKTPDILIIHLKRFNGQSYFMKKTDTPVDYPDILDASTFSKDGHNKKYALTGVVFHHGSLVGGHYTAAAMDPQSGRWYEFNDSLVSPIRRQDAHSSQAYILFYQKC</sequence>
<dbReference type="PROSITE" id="PS00973">
    <property type="entry name" value="USP_2"/>
    <property type="match status" value="1"/>
</dbReference>
<keyword evidence="3 7" id="KW-0645">Protease</keyword>
<protein>
    <recommendedName>
        <fullName evidence="7">Ubiquitin carboxyl-terminal hydrolase</fullName>
        <ecNumber evidence="7">3.4.19.12</ecNumber>
    </recommendedName>
</protein>
<dbReference type="PANTHER" id="PTHR21646">
    <property type="entry name" value="UBIQUITIN CARBOXYL-TERMINAL HYDROLASE"/>
    <property type="match status" value="1"/>
</dbReference>
<accession>A0A1J4KL83</accession>
<gene>
    <name evidence="11" type="ORF">TRFO_20141</name>
</gene>
<dbReference type="EC" id="3.4.19.12" evidence="7"/>
<comment type="similarity">
    <text evidence="2 7">Belongs to the peptidase C19 family.</text>
</comment>
<comment type="caution">
    <text evidence="11">The sequence shown here is derived from an EMBL/GenBank/DDBJ whole genome shotgun (WGS) entry which is preliminary data.</text>
</comment>
<dbReference type="SUPFAM" id="SSF143791">
    <property type="entry name" value="DUSP-like"/>
    <property type="match status" value="1"/>
</dbReference>